<reference evidence="4" key="1">
    <citation type="journal article" date="2019" name="Int. J. Syst. Evol. Microbiol.">
        <title>The Global Catalogue of Microorganisms (GCM) 10K type strain sequencing project: providing services to taxonomists for standard genome sequencing and annotation.</title>
        <authorList>
            <consortium name="The Broad Institute Genomics Platform"/>
            <consortium name="The Broad Institute Genome Sequencing Center for Infectious Disease"/>
            <person name="Wu L."/>
            <person name="Ma J."/>
        </authorList>
    </citation>
    <scope>NUCLEOTIDE SEQUENCE [LARGE SCALE GENOMIC DNA]</scope>
    <source>
        <strain evidence="4">JCM 18952</strain>
    </source>
</reference>
<evidence type="ECO:0000256" key="2">
    <source>
        <dbReference type="SAM" id="Phobius"/>
    </source>
</evidence>
<keyword evidence="4" id="KW-1185">Reference proteome</keyword>
<evidence type="ECO:0000313" key="3">
    <source>
        <dbReference type="EMBL" id="GAA5228746.1"/>
    </source>
</evidence>
<keyword evidence="2" id="KW-0812">Transmembrane</keyword>
<feature type="transmembrane region" description="Helical" evidence="2">
    <location>
        <begin position="60"/>
        <end position="79"/>
    </location>
</feature>
<keyword evidence="2" id="KW-0472">Membrane</keyword>
<accession>A0ABP9TQU7</accession>
<evidence type="ECO:0000256" key="1">
    <source>
        <dbReference type="SAM" id="MobiDB-lite"/>
    </source>
</evidence>
<dbReference type="EMBL" id="BAABLK010000088">
    <property type="protein sequence ID" value="GAA5228746.1"/>
    <property type="molecule type" value="Genomic_DNA"/>
</dbReference>
<gene>
    <name evidence="3" type="ORF">GCM10025778_32850</name>
</gene>
<feature type="region of interest" description="Disordered" evidence="1">
    <location>
        <begin position="1"/>
        <end position="21"/>
    </location>
</feature>
<protein>
    <submittedName>
        <fullName evidence="3">Uncharacterized protein</fullName>
    </submittedName>
</protein>
<name>A0ABP9TQU7_9MICC</name>
<proteinExistence type="predicted"/>
<comment type="caution">
    <text evidence="3">The sequence shown here is derived from an EMBL/GenBank/DDBJ whole genome shotgun (WGS) entry which is preliminary data.</text>
</comment>
<feature type="transmembrane region" description="Helical" evidence="2">
    <location>
        <begin position="27"/>
        <end position="48"/>
    </location>
</feature>
<keyword evidence="2" id="KW-1133">Transmembrane helix</keyword>
<feature type="compositionally biased region" description="Polar residues" evidence="1">
    <location>
        <begin position="11"/>
        <end position="21"/>
    </location>
</feature>
<sequence>MSVGEAPKGLNENQCNAQGKNSGNYRVIQFGLVPFMMLVFAAEVVVSWGYGLGTSDSESAIGDGLVALLVFGLFTYASYICSRSGDGAPVWAGGASHG</sequence>
<evidence type="ECO:0000313" key="4">
    <source>
        <dbReference type="Proteomes" id="UP001501257"/>
    </source>
</evidence>
<organism evidence="3 4">
    <name type="scientific">Paeniglutamicibacter antarcticus</name>
    <dbReference type="NCBI Taxonomy" id="494023"/>
    <lineage>
        <taxon>Bacteria</taxon>
        <taxon>Bacillati</taxon>
        <taxon>Actinomycetota</taxon>
        <taxon>Actinomycetes</taxon>
        <taxon>Micrococcales</taxon>
        <taxon>Micrococcaceae</taxon>
        <taxon>Paeniglutamicibacter</taxon>
    </lineage>
</organism>
<dbReference type="Proteomes" id="UP001501257">
    <property type="component" value="Unassembled WGS sequence"/>
</dbReference>